<reference evidence="3" key="1">
    <citation type="submission" date="2022-11" db="UniProtKB">
        <authorList>
            <consortium name="WormBaseParasite"/>
        </authorList>
    </citation>
    <scope>IDENTIFICATION</scope>
</reference>
<keyword evidence="1" id="KW-0472">Membrane</keyword>
<dbReference type="AlphaFoldDB" id="A0A914D2V3"/>
<keyword evidence="2" id="KW-1185">Reference proteome</keyword>
<name>A0A914D2V3_9BILA</name>
<keyword evidence="1" id="KW-0812">Transmembrane</keyword>
<proteinExistence type="predicted"/>
<organism evidence="2 3">
    <name type="scientific">Acrobeloides nanus</name>
    <dbReference type="NCBI Taxonomy" id="290746"/>
    <lineage>
        <taxon>Eukaryota</taxon>
        <taxon>Metazoa</taxon>
        <taxon>Ecdysozoa</taxon>
        <taxon>Nematoda</taxon>
        <taxon>Chromadorea</taxon>
        <taxon>Rhabditida</taxon>
        <taxon>Tylenchina</taxon>
        <taxon>Cephalobomorpha</taxon>
        <taxon>Cephaloboidea</taxon>
        <taxon>Cephalobidae</taxon>
        <taxon>Acrobeloides</taxon>
    </lineage>
</organism>
<sequence length="358" mass="40568">MDDTAIYYGDTAPFLTGTENILSYCENLTIAAKSQERCGLNSIVFITNRLIEIDETGNLNLPLVFKEIFNVSCSQLTIVVVGNNEITMGLLKYEYGNITNNLFLVDDYTCLGELVDCMPPCDHTKYSTCAQYQTFHCSIQPIDEYFNQVGNNISIAFFSIYNETYWLDTKTELDLAFSRLTYNNVITNSEVVDVKDRITTNLVVEAISVYGKHEVPDDVLALPRIVLLSDFASENFAHAYQSQLFQDLSNFLFNMILFDQQAESYYYANSTIPKASIRFSNLSNLVPEPIYWPHHTTPKPETVKAISHLAEIFLIIGLIFAIALIVLIVAIVVRQRAILLKKVAFFSFKNNSNDDLHL</sequence>
<feature type="transmembrane region" description="Helical" evidence="1">
    <location>
        <begin position="312"/>
        <end position="333"/>
    </location>
</feature>
<evidence type="ECO:0000313" key="2">
    <source>
        <dbReference type="Proteomes" id="UP000887540"/>
    </source>
</evidence>
<keyword evidence="1" id="KW-1133">Transmembrane helix</keyword>
<dbReference type="Proteomes" id="UP000887540">
    <property type="component" value="Unplaced"/>
</dbReference>
<protein>
    <submittedName>
        <fullName evidence="3">Uncharacterized protein</fullName>
    </submittedName>
</protein>
<evidence type="ECO:0000256" key="1">
    <source>
        <dbReference type="SAM" id="Phobius"/>
    </source>
</evidence>
<dbReference type="WBParaSite" id="ACRNAN_scaffold1759.g22416.t1">
    <property type="protein sequence ID" value="ACRNAN_scaffold1759.g22416.t1"/>
    <property type="gene ID" value="ACRNAN_scaffold1759.g22416"/>
</dbReference>
<evidence type="ECO:0000313" key="3">
    <source>
        <dbReference type="WBParaSite" id="ACRNAN_scaffold1759.g22416.t1"/>
    </source>
</evidence>
<accession>A0A914D2V3</accession>